<proteinExistence type="predicted"/>
<dbReference type="InterPro" id="IPR008457">
    <property type="entry name" value="Cu-R_CopD_dom"/>
</dbReference>
<feature type="transmembrane region" description="Helical" evidence="6">
    <location>
        <begin position="265"/>
        <end position="285"/>
    </location>
</feature>
<dbReference type="PANTHER" id="PTHR34820:SF4">
    <property type="entry name" value="INNER MEMBRANE PROTEIN YEBZ"/>
    <property type="match status" value="1"/>
</dbReference>
<evidence type="ECO:0000259" key="7">
    <source>
        <dbReference type="Pfam" id="PF05425"/>
    </source>
</evidence>
<accession>A0A858SNI8</accession>
<keyword evidence="3 6" id="KW-0812">Transmembrane</keyword>
<feature type="transmembrane region" description="Helical" evidence="6">
    <location>
        <begin position="149"/>
        <end position="169"/>
    </location>
</feature>
<evidence type="ECO:0000256" key="3">
    <source>
        <dbReference type="ARBA" id="ARBA00022692"/>
    </source>
</evidence>
<feature type="transmembrane region" description="Helical" evidence="6">
    <location>
        <begin position="20"/>
        <end position="39"/>
    </location>
</feature>
<reference evidence="8 9" key="1">
    <citation type="submission" date="2020-02" db="EMBL/GenBank/DDBJ databases">
        <title>Genome sequence of Roseobacter ponti.</title>
        <authorList>
            <person name="Hollensteiner J."/>
            <person name="Schneider D."/>
            <person name="Poehlein A."/>
            <person name="Daniel R."/>
        </authorList>
    </citation>
    <scope>NUCLEOTIDE SEQUENCE [LARGE SCALE GENOMIC DNA]</scope>
    <source>
        <strain evidence="8 9">DSM 106830</strain>
    </source>
</reference>
<gene>
    <name evidence="8" type="ORF">G3256_04140</name>
</gene>
<feature type="transmembrane region" description="Helical" evidence="6">
    <location>
        <begin position="97"/>
        <end position="116"/>
    </location>
</feature>
<keyword evidence="5 6" id="KW-0472">Membrane</keyword>
<feature type="domain" description="Copper resistance protein D" evidence="7">
    <location>
        <begin position="182"/>
        <end position="282"/>
    </location>
</feature>
<evidence type="ECO:0000256" key="1">
    <source>
        <dbReference type="ARBA" id="ARBA00004651"/>
    </source>
</evidence>
<dbReference type="InterPro" id="IPR032694">
    <property type="entry name" value="CopC/D"/>
</dbReference>
<name>A0A858SNI8_9RHOB</name>
<dbReference type="Pfam" id="PF05425">
    <property type="entry name" value="CopD"/>
    <property type="match status" value="1"/>
</dbReference>
<keyword evidence="4 6" id="KW-1133">Transmembrane helix</keyword>
<evidence type="ECO:0000256" key="5">
    <source>
        <dbReference type="ARBA" id="ARBA00023136"/>
    </source>
</evidence>
<sequence>MEGLSPVDAWAITAIVAKAAGYGAALLAMGGPLFMAVFPEAPADGRRHARNIALAASLTGLMVLALRFGIRAARISGAGLPGAVDPVMLGIVWESPLGTAALWRATGEVLILALLLKTSAAKYLALAGALLVAVSYTFVGHSLGEPRWGLAFLLTCHLIAAAFWVGSLAPLRTATHHQGAAELLHRFGRIAMVTVAVLGIAGLAFAGLMTGSFSALVTTAYGRTLLVKLMVVSGLMLLAARNKWRLVPDFATGTPDASRRLRRSIGVEAMAVCLILLTTATLTSVTTPPVNL</sequence>
<dbReference type="KEGG" id="rpon:G3256_04140"/>
<evidence type="ECO:0000256" key="2">
    <source>
        <dbReference type="ARBA" id="ARBA00022475"/>
    </source>
</evidence>
<protein>
    <submittedName>
        <fullName evidence="8">Copper transporter</fullName>
    </submittedName>
</protein>
<dbReference type="Proteomes" id="UP000503308">
    <property type="component" value="Chromosome"/>
</dbReference>
<evidence type="ECO:0000313" key="9">
    <source>
        <dbReference type="Proteomes" id="UP000503308"/>
    </source>
</evidence>
<dbReference type="EMBL" id="CP048788">
    <property type="protein sequence ID" value="QJF50409.1"/>
    <property type="molecule type" value="Genomic_DNA"/>
</dbReference>
<evidence type="ECO:0000313" key="8">
    <source>
        <dbReference type="EMBL" id="QJF50409.1"/>
    </source>
</evidence>
<dbReference type="GO" id="GO:0005886">
    <property type="term" value="C:plasma membrane"/>
    <property type="evidence" value="ECO:0007669"/>
    <property type="project" value="UniProtKB-SubCell"/>
</dbReference>
<feature type="transmembrane region" description="Helical" evidence="6">
    <location>
        <begin position="123"/>
        <end position="143"/>
    </location>
</feature>
<feature type="transmembrane region" description="Helical" evidence="6">
    <location>
        <begin position="190"/>
        <end position="208"/>
    </location>
</feature>
<dbReference type="AlphaFoldDB" id="A0A858SNI8"/>
<feature type="transmembrane region" description="Helical" evidence="6">
    <location>
        <begin position="51"/>
        <end position="70"/>
    </location>
</feature>
<evidence type="ECO:0000256" key="6">
    <source>
        <dbReference type="SAM" id="Phobius"/>
    </source>
</evidence>
<dbReference type="RefSeq" id="WP_169639625.1">
    <property type="nucleotide sequence ID" value="NZ_CP048788.1"/>
</dbReference>
<evidence type="ECO:0000256" key="4">
    <source>
        <dbReference type="ARBA" id="ARBA00022989"/>
    </source>
</evidence>
<comment type="subcellular location">
    <subcellularLocation>
        <location evidence="1">Cell membrane</location>
        <topology evidence="1">Multi-pass membrane protein</topology>
    </subcellularLocation>
</comment>
<dbReference type="GO" id="GO:0006825">
    <property type="term" value="P:copper ion transport"/>
    <property type="evidence" value="ECO:0007669"/>
    <property type="project" value="InterPro"/>
</dbReference>
<keyword evidence="2" id="KW-1003">Cell membrane</keyword>
<dbReference type="PANTHER" id="PTHR34820">
    <property type="entry name" value="INNER MEMBRANE PROTEIN YEBZ"/>
    <property type="match status" value="1"/>
</dbReference>
<organism evidence="8 9">
    <name type="scientific">Roseobacter ponti</name>
    <dbReference type="NCBI Taxonomy" id="1891787"/>
    <lineage>
        <taxon>Bacteria</taxon>
        <taxon>Pseudomonadati</taxon>
        <taxon>Pseudomonadota</taxon>
        <taxon>Alphaproteobacteria</taxon>
        <taxon>Rhodobacterales</taxon>
        <taxon>Roseobacteraceae</taxon>
        <taxon>Roseobacter</taxon>
    </lineage>
</organism>
<keyword evidence="9" id="KW-1185">Reference proteome</keyword>
<feature type="transmembrane region" description="Helical" evidence="6">
    <location>
        <begin position="220"/>
        <end position="240"/>
    </location>
</feature>